<comment type="caution">
    <text evidence="1">The sequence shown here is derived from an EMBL/GenBank/DDBJ whole genome shotgun (WGS) entry which is preliminary data.</text>
</comment>
<evidence type="ECO:0000313" key="2">
    <source>
        <dbReference type="Proteomes" id="UP001143856"/>
    </source>
</evidence>
<protein>
    <submittedName>
        <fullName evidence="1">Uncharacterized protein</fullName>
    </submittedName>
</protein>
<evidence type="ECO:0000313" key="1">
    <source>
        <dbReference type="EMBL" id="KAJ2997815.1"/>
    </source>
</evidence>
<name>A0ACC1PRW5_9PEZI</name>
<dbReference type="Proteomes" id="UP001143856">
    <property type="component" value="Unassembled WGS sequence"/>
</dbReference>
<keyword evidence="2" id="KW-1185">Reference proteome</keyword>
<sequence>MDDHHLSLTPPGPSDMHHLDHPLNLSFGLNPQAVLASSPVNMHFHEAPPAGKDPLYRFVRGNDGPWHPRNLTGIEVGGGQPMASSMRNGQFMFPIPSNVVPSDIMAPSDSGKHDQRHKKPFKCDVKDCPRGNEGFSTTNDLDRHKRSVHPGSQTSGTFYQCRIHDCKNKKKIWPRADNFKAHLKRVHSQDNLSEEDLEACIVKQPAQPTPLDEPQDNPPREAMSECHEYSGLPNGQTNDWSSFSEMPHGMNSLGPLRDAQAERHLSLSNPQQELADLNIHHTAPRQELYQEITEPDLTSHSAIALSSPVQHDQLTRESETLAATSSPLQEHMAPVLSANTQANDAGSSPFVLSSEPSEPIASNSPALDLPDHMVKRDSGAADFAESKDFPTLNLINLDHINTSDMVKLVDALQTLQSRGVLEQLGYRKEGSETAEPVKIDTDTALHPNQCHRCSTCPKTFHRRCELKKHEKRHEKPYGCTMPDCDKKFGSKNDWKRHENTQHFMLEIWRCDKEGCGRVCYRREIFKSHLEKDHQVIDQNTLEVKLEKCRVGRNCEARFWCGFCQEIIEIKQEGGQAWAERFDHIDEHFSGRNRAQKEISEWKDFDASQQSKESLKEDSDASVGSVQPQHPSRHGTHHPQGHSRSKRKRDDGNNPDNSKKTRVVESQGVDAGTW</sequence>
<gene>
    <name evidence="1" type="ORF">NUW58_g526</name>
</gene>
<reference evidence="1" key="1">
    <citation type="submission" date="2022-10" db="EMBL/GenBank/DDBJ databases">
        <title>Genome Sequence of Xylaria curta.</title>
        <authorList>
            <person name="Buettner E."/>
        </authorList>
    </citation>
    <scope>NUCLEOTIDE SEQUENCE</scope>
    <source>
        <strain evidence="1">Babe10</strain>
    </source>
</reference>
<dbReference type="EMBL" id="JAPDGR010000045">
    <property type="protein sequence ID" value="KAJ2997815.1"/>
    <property type="molecule type" value="Genomic_DNA"/>
</dbReference>
<organism evidence="1 2">
    <name type="scientific">Xylaria curta</name>
    <dbReference type="NCBI Taxonomy" id="42375"/>
    <lineage>
        <taxon>Eukaryota</taxon>
        <taxon>Fungi</taxon>
        <taxon>Dikarya</taxon>
        <taxon>Ascomycota</taxon>
        <taxon>Pezizomycotina</taxon>
        <taxon>Sordariomycetes</taxon>
        <taxon>Xylariomycetidae</taxon>
        <taxon>Xylariales</taxon>
        <taxon>Xylariaceae</taxon>
        <taxon>Xylaria</taxon>
    </lineage>
</organism>
<accession>A0ACC1PRW5</accession>
<proteinExistence type="predicted"/>